<accession>D3Q7Z7</accession>
<protein>
    <recommendedName>
        <fullName evidence="3">Acyl-CoA carboxylase subunit epsilon</fullName>
    </recommendedName>
</protein>
<keyword evidence="2" id="KW-1185">Reference proteome</keyword>
<dbReference type="KEGG" id="sna:Snas_0790"/>
<dbReference type="Pfam" id="PF13822">
    <property type="entry name" value="ACC_epsilon"/>
    <property type="match status" value="1"/>
</dbReference>
<gene>
    <name evidence="1" type="ordered locus">Snas_0790</name>
</gene>
<evidence type="ECO:0000313" key="1">
    <source>
        <dbReference type="EMBL" id="ADD40502.1"/>
    </source>
</evidence>
<evidence type="ECO:0000313" key="2">
    <source>
        <dbReference type="Proteomes" id="UP000000844"/>
    </source>
</evidence>
<dbReference type="GO" id="GO:0004658">
    <property type="term" value="F:propionyl-CoA carboxylase activity"/>
    <property type="evidence" value="ECO:0007669"/>
    <property type="project" value="InterPro"/>
</dbReference>
<dbReference type="EMBL" id="CP001778">
    <property type="protein sequence ID" value="ADD40502.1"/>
    <property type="molecule type" value="Genomic_DNA"/>
</dbReference>
<sequence length="59" mass="6423">MEITVTAGNPDEAEIAALVLALRARPAAATAVPRRISAWRDPARRLGADRDWRSSSLPR</sequence>
<evidence type="ECO:0008006" key="3">
    <source>
        <dbReference type="Google" id="ProtNLM"/>
    </source>
</evidence>
<dbReference type="RefSeq" id="WP_013016073.1">
    <property type="nucleotide sequence ID" value="NC_013947.1"/>
</dbReference>
<dbReference type="HOGENOM" id="CLU_2958562_0_0_11"/>
<dbReference type="Proteomes" id="UP000000844">
    <property type="component" value="Chromosome"/>
</dbReference>
<dbReference type="GO" id="GO:0003989">
    <property type="term" value="F:acetyl-CoA carboxylase activity"/>
    <property type="evidence" value="ECO:0007669"/>
    <property type="project" value="InterPro"/>
</dbReference>
<reference evidence="1 2" key="1">
    <citation type="journal article" date="2009" name="Stand. Genomic Sci.">
        <title>Complete genome sequence of Stackebrandtia nassauensis type strain (LLR-40K-21).</title>
        <authorList>
            <person name="Munk C."/>
            <person name="Lapidus A."/>
            <person name="Copeland A."/>
            <person name="Jando M."/>
            <person name="Mayilraj S."/>
            <person name="Glavina Del Rio T."/>
            <person name="Nolan M."/>
            <person name="Chen F."/>
            <person name="Lucas S."/>
            <person name="Tice H."/>
            <person name="Cheng J.F."/>
            <person name="Han C."/>
            <person name="Detter J.C."/>
            <person name="Bruce D."/>
            <person name="Goodwin L."/>
            <person name="Chain P."/>
            <person name="Pitluck S."/>
            <person name="Goker M."/>
            <person name="Ovchinikova G."/>
            <person name="Pati A."/>
            <person name="Ivanova N."/>
            <person name="Mavromatis K."/>
            <person name="Chen A."/>
            <person name="Palaniappan K."/>
            <person name="Land M."/>
            <person name="Hauser L."/>
            <person name="Chang Y.J."/>
            <person name="Jeffries C.D."/>
            <person name="Bristow J."/>
            <person name="Eisen J.A."/>
            <person name="Markowitz V."/>
            <person name="Hugenholtz P."/>
            <person name="Kyrpides N.C."/>
            <person name="Klenk H.P."/>
        </authorList>
    </citation>
    <scope>NUCLEOTIDE SEQUENCE [LARGE SCALE GENOMIC DNA]</scope>
    <source>
        <strain evidence="2">DSM 44728 / CIP 108903 / NRRL B-16338 / NBRC 102104 / LLR-40K-21</strain>
    </source>
</reference>
<proteinExistence type="predicted"/>
<dbReference type="AlphaFoldDB" id="D3Q7Z7"/>
<organism evidence="1 2">
    <name type="scientific">Stackebrandtia nassauensis (strain DSM 44728 / CIP 108903 / NRRL B-16338 / NBRC 102104 / LLR-40K-21)</name>
    <dbReference type="NCBI Taxonomy" id="446470"/>
    <lineage>
        <taxon>Bacteria</taxon>
        <taxon>Bacillati</taxon>
        <taxon>Actinomycetota</taxon>
        <taxon>Actinomycetes</taxon>
        <taxon>Glycomycetales</taxon>
        <taxon>Glycomycetaceae</taxon>
        <taxon>Stackebrandtia</taxon>
    </lineage>
</organism>
<dbReference type="STRING" id="446470.Snas_0790"/>
<name>D3Q7Z7_STANL</name>
<dbReference type="InterPro" id="IPR032716">
    <property type="entry name" value="ACC_epsilon"/>
</dbReference>